<accession>A0A938YWV7</accession>
<name>A0A938YWV7_9ARCH</name>
<organism evidence="2 3">
    <name type="scientific">Candidatus Iainarchaeum sp</name>
    <dbReference type="NCBI Taxonomy" id="3101447"/>
    <lineage>
        <taxon>Archaea</taxon>
        <taxon>Candidatus Iainarchaeota</taxon>
        <taxon>Candidatus Iainarchaeia</taxon>
        <taxon>Candidatus Iainarchaeales</taxon>
        <taxon>Candidatus Iainarchaeaceae</taxon>
        <taxon>Candidatus Iainarchaeum</taxon>
    </lineage>
</organism>
<dbReference type="Proteomes" id="UP000809243">
    <property type="component" value="Unassembled WGS sequence"/>
</dbReference>
<evidence type="ECO:0000313" key="2">
    <source>
        <dbReference type="EMBL" id="MBN2067612.1"/>
    </source>
</evidence>
<feature type="compositionally biased region" description="Polar residues" evidence="1">
    <location>
        <begin position="269"/>
        <end position="278"/>
    </location>
</feature>
<protein>
    <submittedName>
        <fullName evidence="2">Phosphotransferase</fullName>
    </submittedName>
</protein>
<evidence type="ECO:0000313" key="3">
    <source>
        <dbReference type="Proteomes" id="UP000809243"/>
    </source>
</evidence>
<gene>
    <name evidence="2" type="ORF">JW744_04045</name>
</gene>
<feature type="non-terminal residue" evidence="2">
    <location>
        <position position="1"/>
    </location>
</feature>
<dbReference type="EMBL" id="JAFGDB010000068">
    <property type="protein sequence ID" value="MBN2067612.1"/>
    <property type="molecule type" value="Genomic_DNA"/>
</dbReference>
<dbReference type="PANTHER" id="PTHR40084:SF1">
    <property type="entry name" value="PHOSPHOTRANSFERASE"/>
    <property type="match status" value="1"/>
</dbReference>
<dbReference type="AlphaFoldDB" id="A0A938YWV7"/>
<proteinExistence type="predicted"/>
<reference evidence="2" key="1">
    <citation type="submission" date="2021-01" db="EMBL/GenBank/DDBJ databases">
        <title>Active Sulfur Cycling in an Early Earth Analoge.</title>
        <authorList>
            <person name="Hahn C.R."/>
            <person name="Youssef N.H."/>
            <person name="Elshahed M."/>
        </authorList>
    </citation>
    <scope>NUCLEOTIDE SEQUENCE</scope>
    <source>
        <strain evidence="2">Zod_Metabat.1151</strain>
    </source>
</reference>
<dbReference type="CDD" id="cd19067">
    <property type="entry name" value="PfuEndoQ-like"/>
    <property type="match status" value="1"/>
</dbReference>
<sequence length="278" mass="31567">HAFTPYFSAYAHFDSVKEAYGSMGKEINFIELGLSADTHYADMIAENRGYQFLTCSDSHSPWPYRIGREFTRIKMKEPSFRELKKALEEKGEKRITLNVGLDPREGKYHLTACNACYAKFSLGQAEKLSWRCPKCKGSIKRGVRDRIEMLSDGREEHPEFRPPYMHSVPLAEIIQIALDVQGINTVIVQSAWSDFVERFGNEIKVLVDAPIEELSEANPRIAQKINAFRLGWVHYIAGGGGNYGKPLICNSKEEFEKKGKELKEGENDFSGQKTLGEF</sequence>
<comment type="caution">
    <text evidence="2">The sequence shown here is derived from an EMBL/GenBank/DDBJ whole genome shotgun (WGS) entry which is preliminary data.</text>
</comment>
<evidence type="ECO:0000256" key="1">
    <source>
        <dbReference type="SAM" id="MobiDB-lite"/>
    </source>
</evidence>
<feature type="region of interest" description="Disordered" evidence="1">
    <location>
        <begin position="259"/>
        <end position="278"/>
    </location>
</feature>
<dbReference type="PANTHER" id="PTHR40084">
    <property type="entry name" value="PHOSPHOHYDROLASE, PHP FAMILY"/>
    <property type="match status" value="1"/>
</dbReference>